<evidence type="ECO:0000259" key="2">
    <source>
        <dbReference type="PROSITE" id="PS50004"/>
    </source>
</evidence>
<evidence type="ECO:0000313" key="3">
    <source>
        <dbReference type="EMBL" id="CAE0774195.1"/>
    </source>
</evidence>
<dbReference type="SUPFAM" id="SSF49562">
    <property type="entry name" value="C2 domain (Calcium/lipid-binding domain, CaLB)"/>
    <property type="match status" value="1"/>
</dbReference>
<dbReference type="InterPro" id="IPR000008">
    <property type="entry name" value="C2_dom"/>
</dbReference>
<dbReference type="InterPro" id="IPR035892">
    <property type="entry name" value="C2_domain_sf"/>
</dbReference>
<keyword evidence="1" id="KW-1133">Transmembrane helix</keyword>
<dbReference type="EMBL" id="HBIZ01041962">
    <property type="protein sequence ID" value="CAE0774195.1"/>
    <property type="molecule type" value="Transcribed_RNA"/>
</dbReference>
<keyword evidence="1" id="KW-0472">Membrane</keyword>
<dbReference type="Gene3D" id="2.60.40.150">
    <property type="entry name" value="C2 domain"/>
    <property type="match status" value="1"/>
</dbReference>
<dbReference type="CDD" id="cd00030">
    <property type="entry name" value="C2"/>
    <property type="match status" value="1"/>
</dbReference>
<dbReference type="PROSITE" id="PS50004">
    <property type="entry name" value="C2"/>
    <property type="match status" value="1"/>
</dbReference>
<reference evidence="3" key="1">
    <citation type="submission" date="2021-01" db="EMBL/GenBank/DDBJ databases">
        <authorList>
            <person name="Corre E."/>
            <person name="Pelletier E."/>
            <person name="Niang G."/>
            <person name="Scheremetjew M."/>
            <person name="Finn R."/>
            <person name="Kale V."/>
            <person name="Holt S."/>
            <person name="Cochrane G."/>
            <person name="Meng A."/>
            <person name="Brown T."/>
            <person name="Cohen L."/>
        </authorList>
    </citation>
    <scope>NUCLEOTIDE SEQUENCE</scope>
    <source>
        <strain evidence="3">CCMP645</strain>
    </source>
</reference>
<protein>
    <recommendedName>
        <fullName evidence="2">C2 domain-containing protein</fullName>
    </recommendedName>
</protein>
<gene>
    <name evidence="3" type="ORF">PCAR00345_LOCUS26808</name>
</gene>
<accession>A0A7S4F5B5</accession>
<dbReference type="SMART" id="SM00239">
    <property type="entry name" value="C2"/>
    <property type="match status" value="1"/>
</dbReference>
<dbReference type="AlphaFoldDB" id="A0A7S4F5B5"/>
<proteinExistence type="predicted"/>
<name>A0A7S4F5B5_CHRCT</name>
<keyword evidence="1" id="KW-0812">Transmembrane</keyword>
<sequence>MNKWEKQEELEEKIRHDHLEYKGLKLGTGQALRICAYAARNLPETDWWPKDTRPDAYIITKLYGTAETEVSCKSEQLRNSASPRFSFCCNLNVPEPVEIQIELWDHDYVTSDQLLGVCMRMEPTLREPSWCSLRDRNADAQAGEVLFAVTLVDGVQGAGNLPASPPFPPLLPLPPRPPPMPPMPPNPPALPPGAPWSAAPVKIWVPYAIAAGIMVVAMLVCFLLPRIFCRKGIKGMISPGSSSRFVRLSSVRVCSNDALKSGRPPVHLLYAYICTWQCLF</sequence>
<organism evidence="3">
    <name type="scientific">Chrysotila carterae</name>
    <name type="common">Marine alga</name>
    <name type="synonym">Syracosphaera carterae</name>
    <dbReference type="NCBI Taxonomy" id="13221"/>
    <lineage>
        <taxon>Eukaryota</taxon>
        <taxon>Haptista</taxon>
        <taxon>Haptophyta</taxon>
        <taxon>Prymnesiophyceae</taxon>
        <taxon>Isochrysidales</taxon>
        <taxon>Isochrysidaceae</taxon>
        <taxon>Chrysotila</taxon>
    </lineage>
</organism>
<feature type="transmembrane region" description="Helical" evidence="1">
    <location>
        <begin position="204"/>
        <end position="224"/>
    </location>
</feature>
<evidence type="ECO:0000256" key="1">
    <source>
        <dbReference type="SAM" id="Phobius"/>
    </source>
</evidence>
<feature type="domain" description="C2" evidence="2">
    <location>
        <begin position="6"/>
        <end position="135"/>
    </location>
</feature>
<dbReference type="Pfam" id="PF00168">
    <property type="entry name" value="C2"/>
    <property type="match status" value="1"/>
</dbReference>